<name>A0A2S9YB07_9BACT</name>
<reference evidence="1 2" key="1">
    <citation type="submission" date="2018-03" db="EMBL/GenBank/DDBJ databases">
        <title>Draft Genome Sequences of the Obligatory Marine Myxobacteria Enhygromyxa salina SWB005.</title>
        <authorList>
            <person name="Poehlein A."/>
            <person name="Moghaddam J.A."/>
            <person name="Harms H."/>
            <person name="Alanjari M."/>
            <person name="Koenig G.M."/>
            <person name="Daniel R."/>
            <person name="Schaeberle T.F."/>
        </authorList>
    </citation>
    <scope>NUCLEOTIDE SEQUENCE [LARGE SCALE GENOMIC DNA]</scope>
    <source>
        <strain evidence="1 2">SWB005</strain>
    </source>
</reference>
<gene>
    <name evidence="1" type="ORF">ENSA5_25190</name>
</gene>
<dbReference type="AlphaFoldDB" id="A0A2S9YB07"/>
<keyword evidence="2" id="KW-1185">Reference proteome</keyword>
<protein>
    <submittedName>
        <fullName evidence="1">Uncharacterized protein</fullName>
    </submittedName>
</protein>
<sequence length="260" mass="28304">MSDYVHVDQHYVPHVERARERARRAPSLSALLFDEVDARTQLGFLIEFCALGVRLLRPAEDSLRRGVEVCLGVGLDSIAAELDRLGKEAADRRLLLIDDFVQLAQLWREQAAIDSPALDLGALVRRPQPAAALRHAATREAACADPLPLALLGVELELGRFALDLGPRLIRACERKLGPRVFAGLTYLQARAEHAALGSDELLGCLDELLWIAPEYGESIALAGADALAAHVAVLEVCLARGRRLVRADGATDAVRSFRV</sequence>
<organism evidence="1 2">
    <name type="scientific">Enhygromyxa salina</name>
    <dbReference type="NCBI Taxonomy" id="215803"/>
    <lineage>
        <taxon>Bacteria</taxon>
        <taxon>Pseudomonadati</taxon>
        <taxon>Myxococcota</taxon>
        <taxon>Polyangia</taxon>
        <taxon>Nannocystales</taxon>
        <taxon>Nannocystaceae</taxon>
        <taxon>Enhygromyxa</taxon>
    </lineage>
</organism>
<dbReference type="Proteomes" id="UP000237968">
    <property type="component" value="Unassembled WGS sequence"/>
</dbReference>
<evidence type="ECO:0000313" key="2">
    <source>
        <dbReference type="Proteomes" id="UP000237968"/>
    </source>
</evidence>
<proteinExistence type="predicted"/>
<dbReference type="EMBL" id="PVNK01000125">
    <property type="protein sequence ID" value="PRQ02283.1"/>
    <property type="molecule type" value="Genomic_DNA"/>
</dbReference>
<dbReference type="OrthoDB" id="6857979at2"/>
<comment type="caution">
    <text evidence="1">The sequence shown here is derived from an EMBL/GenBank/DDBJ whole genome shotgun (WGS) entry which is preliminary data.</text>
</comment>
<evidence type="ECO:0000313" key="1">
    <source>
        <dbReference type="EMBL" id="PRQ02283.1"/>
    </source>
</evidence>
<dbReference type="RefSeq" id="WP_146155625.1">
    <property type="nucleotide sequence ID" value="NZ_PVNK01000125.1"/>
</dbReference>
<accession>A0A2S9YB07</accession>